<protein>
    <recommendedName>
        <fullName evidence="5">Mechanosensitive ion channel MscS domain-containing protein</fullName>
    </recommendedName>
</protein>
<gene>
    <name evidence="6" type="ORF">CwatDRAFT_0825</name>
</gene>
<evidence type="ECO:0000256" key="1">
    <source>
        <dbReference type="ARBA" id="ARBA00004370"/>
    </source>
</evidence>
<dbReference type="GO" id="GO:0016020">
    <property type="term" value="C:membrane"/>
    <property type="evidence" value="ECO:0007669"/>
    <property type="project" value="UniProtKB-SubCell"/>
</dbReference>
<dbReference type="KEGG" id="cwa:CwatDRAFT_0825"/>
<dbReference type="InterPro" id="IPR006685">
    <property type="entry name" value="MscS_channel_2nd"/>
</dbReference>
<keyword evidence="3" id="KW-1133">Transmembrane helix</keyword>
<dbReference type="InterPro" id="IPR023408">
    <property type="entry name" value="MscS_beta-dom_sf"/>
</dbReference>
<evidence type="ECO:0000313" key="7">
    <source>
        <dbReference type="Proteomes" id="UP000003922"/>
    </source>
</evidence>
<evidence type="ECO:0000256" key="3">
    <source>
        <dbReference type="ARBA" id="ARBA00022989"/>
    </source>
</evidence>
<dbReference type="AlphaFoldDB" id="Q4BVX4"/>
<accession>Q4BVX4</accession>
<dbReference type="Gene3D" id="2.30.30.60">
    <property type="match status" value="1"/>
</dbReference>
<proteinExistence type="predicted"/>
<reference evidence="6" key="1">
    <citation type="submission" date="2004-02" db="EMBL/GenBank/DDBJ databases">
        <authorList>
            <consortium name="DOE Joint Genome Institute"/>
        </authorList>
    </citation>
    <scope>NUCLEOTIDE SEQUENCE [LARGE SCALE GENOMIC DNA]</scope>
    <source>
        <strain evidence="6">WH 8501</strain>
    </source>
</reference>
<dbReference type="SUPFAM" id="SSF50182">
    <property type="entry name" value="Sm-like ribonucleoproteins"/>
    <property type="match status" value="1"/>
</dbReference>
<evidence type="ECO:0000313" key="6">
    <source>
        <dbReference type="EMBL" id="EAM48057.1"/>
    </source>
</evidence>
<evidence type="ECO:0000259" key="5">
    <source>
        <dbReference type="Pfam" id="PF00924"/>
    </source>
</evidence>
<name>Q4BVX4_CROWT</name>
<organism evidence="6 7">
    <name type="scientific">Crocosphaera watsonii WH 8501</name>
    <dbReference type="NCBI Taxonomy" id="165597"/>
    <lineage>
        <taxon>Bacteria</taxon>
        <taxon>Bacillati</taxon>
        <taxon>Cyanobacteriota</taxon>
        <taxon>Cyanophyceae</taxon>
        <taxon>Oscillatoriophycideae</taxon>
        <taxon>Chroococcales</taxon>
        <taxon>Aphanothecaceae</taxon>
        <taxon>Crocosphaera</taxon>
    </lineage>
</organism>
<reference evidence="6" key="3">
    <citation type="submission" date="2016-12" db="EMBL/GenBank/DDBJ databases">
        <title>Annotation of the draft genome assembly of Crocosphaera watsonii WH 8501.</title>
        <authorList>
            <consortium name="US DOE Joint Genome Institute (JGI-ORNL)"/>
            <person name="Larimer F."/>
            <person name="Land M."/>
        </authorList>
    </citation>
    <scope>NUCLEOTIDE SEQUENCE</scope>
    <source>
        <strain evidence="6">WH 8501</strain>
    </source>
</reference>
<comment type="caution">
    <text evidence="6">The sequence shown here is derived from an EMBL/GenBank/DDBJ whole genome shotgun (WGS) entry which is preliminary data.</text>
</comment>
<keyword evidence="2" id="KW-0812">Transmembrane</keyword>
<feature type="domain" description="Mechanosensitive ion channel MscS" evidence="5">
    <location>
        <begin position="4"/>
        <end position="40"/>
    </location>
</feature>
<reference evidence="6" key="2">
    <citation type="submission" date="2005-06" db="EMBL/GenBank/DDBJ databases">
        <title>Sequencing of the draft genome and assembly of Crocosphaera watsonii WH 8501.</title>
        <authorList>
            <consortium name="US DOE Joint Genome Institute (JGI-PGF)"/>
            <person name="Copeland A."/>
            <person name="Lucas S."/>
            <person name="Lapidus A."/>
            <person name="Barry K."/>
            <person name="Detter C."/>
            <person name="Glavina T."/>
            <person name="Hammon N."/>
            <person name="Israni S."/>
            <person name="Pitluck S."/>
            <person name="Richardson P."/>
        </authorList>
    </citation>
    <scope>NUCLEOTIDE SEQUENCE [LARGE SCALE GENOMIC DNA]</scope>
    <source>
        <strain evidence="6">WH 8501</strain>
    </source>
</reference>
<evidence type="ECO:0000256" key="2">
    <source>
        <dbReference type="ARBA" id="ARBA00022692"/>
    </source>
</evidence>
<dbReference type="InterPro" id="IPR010920">
    <property type="entry name" value="LSM_dom_sf"/>
</dbReference>
<sequence>MSNYVIKVNWRSVYLQTRDQDSVVIPNSILAQGNFTNYNRPTPLHVERFLFGFSYDDPPNKVIRVLKETALPGFLTN</sequence>
<dbReference type="GO" id="GO:0055085">
    <property type="term" value="P:transmembrane transport"/>
    <property type="evidence" value="ECO:0007669"/>
    <property type="project" value="InterPro"/>
</dbReference>
<dbReference type="Pfam" id="PF00924">
    <property type="entry name" value="MS_channel_2nd"/>
    <property type="match status" value="1"/>
</dbReference>
<keyword evidence="7" id="KW-1185">Reference proteome</keyword>
<keyword evidence="4" id="KW-0472">Membrane</keyword>
<comment type="subcellular location">
    <subcellularLocation>
        <location evidence="1">Membrane</location>
    </subcellularLocation>
</comment>
<evidence type="ECO:0000256" key="4">
    <source>
        <dbReference type="ARBA" id="ARBA00023136"/>
    </source>
</evidence>
<dbReference type="Proteomes" id="UP000003922">
    <property type="component" value="Unassembled WGS sequence"/>
</dbReference>
<dbReference type="EMBL" id="AADV02000186">
    <property type="protein sequence ID" value="EAM48057.1"/>
    <property type="molecule type" value="Genomic_DNA"/>
</dbReference>
<dbReference type="RefSeq" id="WP_007308138.1">
    <property type="nucleotide sequence ID" value="NZ_AADV02000186.1"/>
</dbReference>